<gene>
    <name evidence="1" type="ORF">Zm00014a_044498</name>
</gene>
<evidence type="ECO:0000313" key="1">
    <source>
        <dbReference type="EMBL" id="PWZ30717.1"/>
    </source>
</evidence>
<proteinExistence type="predicted"/>
<accession>A0A3L6FGA9</accession>
<organism evidence="1 2">
    <name type="scientific">Zea mays</name>
    <name type="common">Maize</name>
    <dbReference type="NCBI Taxonomy" id="4577"/>
    <lineage>
        <taxon>Eukaryota</taxon>
        <taxon>Viridiplantae</taxon>
        <taxon>Streptophyta</taxon>
        <taxon>Embryophyta</taxon>
        <taxon>Tracheophyta</taxon>
        <taxon>Spermatophyta</taxon>
        <taxon>Magnoliopsida</taxon>
        <taxon>Liliopsida</taxon>
        <taxon>Poales</taxon>
        <taxon>Poaceae</taxon>
        <taxon>PACMAD clade</taxon>
        <taxon>Panicoideae</taxon>
        <taxon>Andropogonodae</taxon>
        <taxon>Andropogoneae</taxon>
        <taxon>Tripsacinae</taxon>
        <taxon>Zea</taxon>
    </lineage>
</organism>
<reference evidence="1 2" key="1">
    <citation type="journal article" date="2018" name="Nat. Genet.">
        <title>Extensive intraspecific gene order and gene structural variations between Mo17 and other maize genomes.</title>
        <authorList>
            <person name="Sun S."/>
            <person name="Zhou Y."/>
            <person name="Chen J."/>
            <person name="Shi J."/>
            <person name="Zhao H."/>
            <person name="Zhao H."/>
            <person name="Song W."/>
            <person name="Zhang M."/>
            <person name="Cui Y."/>
            <person name="Dong X."/>
            <person name="Liu H."/>
            <person name="Ma X."/>
            <person name="Jiao Y."/>
            <person name="Wang B."/>
            <person name="Wei X."/>
            <person name="Stein J.C."/>
            <person name="Glaubitz J.C."/>
            <person name="Lu F."/>
            <person name="Yu G."/>
            <person name="Liang C."/>
            <person name="Fengler K."/>
            <person name="Li B."/>
            <person name="Rafalski A."/>
            <person name="Schnable P.S."/>
            <person name="Ware D.H."/>
            <person name="Buckler E.S."/>
            <person name="Lai J."/>
        </authorList>
    </citation>
    <scope>NUCLEOTIDE SEQUENCE [LARGE SCALE GENOMIC DNA]</scope>
    <source>
        <strain evidence="2">cv. Missouri 17</strain>
        <tissue evidence="1">Seedling</tissue>
    </source>
</reference>
<dbReference type="AlphaFoldDB" id="A0A3L6FGA9"/>
<dbReference type="EMBL" id="NCVQ01000004">
    <property type="protein sequence ID" value="PWZ30717.1"/>
    <property type="molecule type" value="Genomic_DNA"/>
</dbReference>
<evidence type="ECO:0000313" key="2">
    <source>
        <dbReference type="Proteomes" id="UP000251960"/>
    </source>
</evidence>
<name>A0A3L6FGA9_MAIZE</name>
<protein>
    <submittedName>
        <fullName evidence="1">Uncharacterized protein</fullName>
    </submittedName>
</protein>
<dbReference type="Proteomes" id="UP000251960">
    <property type="component" value="Chromosome 3"/>
</dbReference>
<comment type="caution">
    <text evidence="1">The sequence shown here is derived from an EMBL/GenBank/DDBJ whole genome shotgun (WGS) entry which is preliminary data.</text>
</comment>
<sequence>MQSIALLGAPTLCWSI</sequence>